<keyword evidence="5 8" id="KW-0720">Serine protease</keyword>
<feature type="binding site" evidence="8">
    <location>
        <position position="582"/>
    </location>
    <ligand>
        <name>Ca(2+)</name>
        <dbReference type="ChEBI" id="CHEBI:29108"/>
    </ligand>
</feature>
<dbReference type="Proteomes" id="UP000313359">
    <property type="component" value="Unassembled WGS sequence"/>
</dbReference>
<dbReference type="InterPro" id="IPR030400">
    <property type="entry name" value="Sedolisin_dom"/>
</dbReference>
<feature type="domain" description="Peptidase S53" evidence="11">
    <location>
        <begin position="228"/>
        <end position="623"/>
    </location>
</feature>
<feature type="binding site" evidence="8">
    <location>
        <position position="603"/>
    </location>
    <ligand>
        <name>Ca(2+)</name>
        <dbReference type="ChEBI" id="CHEBI:29108"/>
    </ligand>
</feature>
<dbReference type="GO" id="GO:0005576">
    <property type="term" value="C:extracellular region"/>
    <property type="evidence" value="ECO:0007669"/>
    <property type="project" value="UniProtKB-SubCell"/>
</dbReference>
<dbReference type="CDD" id="cd11377">
    <property type="entry name" value="Pro-peptidase_S53"/>
    <property type="match status" value="1"/>
</dbReference>
<evidence type="ECO:0000313" key="12">
    <source>
        <dbReference type="EMBL" id="RPD60142.1"/>
    </source>
</evidence>
<dbReference type="EMBL" id="ML122267">
    <property type="protein sequence ID" value="RPD60142.1"/>
    <property type="molecule type" value="Genomic_DNA"/>
</dbReference>
<keyword evidence="2 8" id="KW-0645">Protease</keyword>
<dbReference type="PANTHER" id="PTHR14218">
    <property type="entry name" value="PROTEASE S8 TRIPEPTIDYL PEPTIDASE I CLN2"/>
    <property type="match status" value="1"/>
</dbReference>
<keyword evidence="6 8" id="KW-0106">Calcium</keyword>
<dbReference type="CDD" id="cd04056">
    <property type="entry name" value="Peptidases_S53"/>
    <property type="match status" value="1"/>
</dbReference>
<evidence type="ECO:0000259" key="11">
    <source>
        <dbReference type="PROSITE" id="PS51695"/>
    </source>
</evidence>
<evidence type="ECO:0000256" key="6">
    <source>
        <dbReference type="ARBA" id="ARBA00022837"/>
    </source>
</evidence>
<proteinExistence type="predicted"/>
<dbReference type="SUPFAM" id="SSF54897">
    <property type="entry name" value="Protease propeptides/inhibitors"/>
    <property type="match status" value="1"/>
</dbReference>
<evidence type="ECO:0000256" key="4">
    <source>
        <dbReference type="ARBA" id="ARBA00022801"/>
    </source>
</evidence>
<feature type="region of interest" description="Disordered" evidence="9">
    <location>
        <begin position="188"/>
        <end position="208"/>
    </location>
</feature>
<evidence type="ECO:0000256" key="1">
    <source>
        <dbReference type="ARBA" id="ARBA00004239"/>
    </source>
</evidence>
<dbReference type="Pfam" id="PF09286">
    <property type="entry name" value="Pro-kuma_activ"/>
    <property type="match status" value="1"/>
</dbReference>
<dbReference type="STRING" id="1328759.A0A5C2S8M3"/>
<keyword evidence="13" id="KW-1185">Reference proteome</keyword>
<feature type="binding site" evidence="8">
    <location>
        <position position="583"/>
    </location>
    <ligand>
        <name>Ca(2+)</name>
        <dbReference type="ChEBI" id="CHEBI:29108"/>
    </ligand>
</feature>
<dbReference type="InterPro" id="IPR036852">
    <property type="entry name" value="Peptidase_S8/S53_dom_sf"/>
</dbReference>
<dbReference type="AlphaFoldDB" id="A0A5C2S8M3"/>
<name>A0A5C2S8M3_9APHY</name>
<keyword evidence="10" id="KW-0732">Signal</keyword>
<comment type="subcellular location">
    <subcellularLocation>
        <location evidence="1">Secreted</location>
        <location evidence="1">Extracellular space</location>
    </subcellularLocation>
</comment>
<feature type="binding site" evidence="8">
    <location>
        <position position="601"/>
    </location>
    <ligand>
        <name>Ca(2+)</name>
        <dbReference type="ChEBI" id="CHEBI:29108"/>
    </ligand>
</feature>
<evidence type="ECO:0000313" key="13">
    <source>
        <dbReference type="Proteomes" id="UP000313359"/>
    </source>
</evidence>
<keyword evidence="7" id="KW-0865">Zymogen</keyword>
<dbReference type="SUPFAM" id="SSF52743">
    <property type="entry name" value="Subtilisin-like"/>
    <property type="match status" value="1"/>
</dbReference>
<evidence type="ECO:0000256" key="8">
    <source>
        <dbReference type="PROSITE-ProRule" id="PRU01032"/>
    </source>
</evidence>
<sequence>MVALPRLILCLATLAVSVTATSLGISPRVAHGSGRSVPRGWSLHRRADPDTVIPLKFTLTQSNLDKLDAYLLDIADPYSPNYGNHWSYAKVAETFRPSEESVAAVHSWLVNDLGIDSHKVQVNRKGDTVQLNVTVAEAEDMLGAEYYVYRSGEGGDERIGCHEGYSLPEKVSKHVDFVRPTTHLGRPRLTRRDGFVNGTPGAGQAHAGPRIKKTVEKSKLQAMGCDQAVTLDCLRDLYDFHYTPVSGKKNSVAVAEWEEEIFQQSDLNQFFAMYEPSLVGSEPIVISIENGTIAPPGDFGEATLDISLVMGLLGPKQNLTVYQVGQTSGLQQPIDELVAAFDSSFCDLDPVNQEGLTDCGNKPRANVVSISYHFEPDYIEPTITPIVQRECAEIGKLSLTGMTFVASSGDGGVGYSQAEACLVNGTLEFFVDEGSFVGQFPASCPYVTAVGATSVTPGNSVSDPETATTAFPSGGGFSNNFPRQKWQEAAVSNYIKNFAPAYGPDIYNRSGRAYPDVAANGFPTIIVEDGGTVITGGTSASAPIFAAFVAAVNDARLAHKKKPLGWINPALYSSHLAHAFNDITNGTNPGCGTDGFPAAPGWDPITGLGTVNFPKFLKALLDLP</sequence>
<dbReference type="PANTHER" id="PTHR14218:SF19">
    <property type="entry name" value="SERINE PROTEASE AORO, PUTATIVE (AFU_ORTHOLOGUE AFUA_6G10250)-RELATED"/>
    <property type="match status" value="1"/>
</dbReference>
<dbReference type="SMART" id="SM00944">
    <property type="entry name" value="Pro-kuma_activ"/>
    <property type="match status" value="1"/>
</dbReference>
<evidence type="ECO:0000256" key="2">
    <source>
        <dbReference type="ARBA" id="ARBA00022670"/>
    </source>
</evidence>
<evidence type="ECO:0000256" key="3">
    <source>
        <dbReference type="ARBA" id="ARBA00022723"/>
    </source>
</evidence>
<accession>A0A5C2S8M3</accession>
<feature type="active site" description="Charge relay system" evidence="8">
    <location>
        <position position="305"/>
    </location>
</feature>
<dbReference type="InterPro" id="IPR015366">
    <property type="entry name" value="S53_propep"/>
</dbReference>
<gene>
    <name evidence="12" type="ORF">L227DRAFT_563768</name>
</gene>
<dbReference type="Gene3D" id="3.40.50.200">
    <property type="entry name" value="Peptidase S8/S53 domain"/>
    <property type="match status" value="1"/>
</dbReference>
<evidence type="ECO:0000256" key="10">
    <source>
        <dbReference type="SAM" id="SignalP"/>
    </source>
</evidence>
<dbReference type="InterPro" id="IPR050819">
    <property type="entry name" value="Tripeptidyl-peptidase_I"/>
</dbReference>
<keyword evidence="3 8" id="KW-0479">Metal-binding</keyword>
<evidence type="ECO:0000256" key="9">
    <source>
        <dbReference type="SAM" id="MobiDB-lite"/>
    </source>
</evidence>
<dbReference type="GO" id="GO:0004252">
    <property type="term" value="F:serine-type endopeptidase activity"/>
    <property type="evidence" value="ECO:0007669"/>
    <property type="project" value="UniProtKB-UniRule"/>
</dbReference>
<organism evidence="12 13">
    <name type="scientific">Lentinus tigrinus ALCF2SS1-6</name>
    <dbReference type="NCBI Taxonomy" id="1328759"/>
    <lineage>
        <taxon>Eukaryota</taxon>
        <taxon>Fungi</taxon>
        <taxon>Dikarya</taxon>
        <taxon>Basidiomycota</taxon>
        <taxon>Agaricomycotina</taxon>
        <taxon>Agaricomycetes</taxon>
        <taxon>Polyporales</taxon>
        <taxon>Polyporaceae</taxon>
        <taxon>Lentinus</taxon>
    </lineage>
</organism>
<comment type="cofactor">
    <cofactor evidence="8">
        <name>Ca(2+)</name>
        <dbReference type="ChEBI" id="CHEBI:29108"/>
    </cofactor>
    <text evidence="8">Binds 1 Ca(2+) ion per subunit.</text>
</comment>
<dbReference type="GO" id="GO:0046872">
    <property type="term" value="F:metal ion binding"/>
    <property type="evidence" value="ECO:0007669"/>
    <property type="project" value="UniProtKB-UniRule"/>
</dbReference>
<reference evidence="12" key="1">
    <citation type="journal article" date="2018" name="Genome Biol. Evol.">
        <title>Genomics and development of Lentinus tigrinus, a white-rot wood-decaying mushroom with dimorphic fruiting bodies.</title>
        <authorList>
            <person name="Wu B."/>
            <person name="Xu Z."/>
            <person name="Knudson A."/>
            <person name="Carlson A."/>
            <person name="Chen N."/>
            <person name="Kovaka S."/>
            <person name="LaButti K."/>
            <person name="Lipzen A."/>
            <person name="Pennachio C."/>
            <person name="Riley R."/>
            <person name="Schakwitz W."/>
            <person name="Umezawa K."/>
            <person name="Ohm R.A."/>
            <person name="Grigoriev I.V."/>
            <person name="Nagy L.G."/>
            <person name="Gibbons J."/>
            <person name="Hibbett D."/>
        </authorList>
    </citation>
    <scope>NUCLEOTIDE SEQUENCE [LARGE SCALE GENOMIC DNA]</scope>
    <source>
        <strain evidence="12">ALCF2SS1-6</strain>
    </source>
</reference>
<dbReference type="OrthoDB" id="409122at2759"/>
<evidence type="ECO:0000256" key="7">
    <source>
        <dbReference type="ARBA" id="ARBA00023145"/>
    </source>
</evidence>
<feature type="active site" description="Charge relay system" evidence="8">
    <location>
        <position position="539"/>
    </location>
</feature>
<protein>
    <submittedName>
        <fullName evidence="12">Subtilisin-like protein</fullName>
    </submittedName>
</protein>
<feature type="signal peptide" evidence="10">
    <location>
        <begin position="1"/>
        <end position="20"/>
    </location>
</feature>
<feature type="chain" id="PRO_5023099120" evidence="10">
    <location>
        <begin position="21"/>
        <end position="624"/>
    </location>
</feature>
<dbReference type="GO" id="GO:0006508">
    <property type="term" value="P:proteolysis"/>
    <property type="evidence" value="ECO:0007669"/>
    <property type="project" value="UniProtKB-KW"/>
</dbReference>
<feature type="active site" description="Charge relay system" evidence="8">
    <location>
        <position position="301"/>
    </location>
</feature>
<evidence type="ECO:0000256" key="5">
    <source>
        <dbReference type="ARBA" id="ARBA00022825"/>
    </source>
</evidence>
<dbReference type="GO" id="GO:0008240">
    <property type="term" value="F:tripeptidyl-peptidase activity"/>
    <property type="evidence" value="ECO:0007669"/>
    <property type="project" value="TreeGrafter"/>
</dbReference>
<dbReference type="PROSITE" id="PS51695">
    <property type="entry name" value="SEDOLISIN"/>
    <property type="match status" value="1"/>
</dbReference>
<keyword evidence="4 8" id="KW-0378">Hydrolase</keyword>